<name>A0A1L9CQN6_9HYPH</name>
<dbReference type="EMBL" id="CP050899">
    <property type="protein sequence ID" value="QIX24143.1"/>
    <property type="molecule type" value="Genomic_DNA"/>
</dbReference>
<protein>
    <submittedName>
        <fullName evidence="1">Uncharacterized protein</fullName>
    </submittedName>
</protein>
<reference evidence="1 2" key="1">
    <citation type="submission" date="2020-04" db="EMBL/GenBank/DDBJ databases">
        <title>FDA dAtabase for Regulatory Grade micrObial Sequences (FDA-ARGOS): Supporting development and validation of Infectious Disease Dx tests.</title>
        <authorList>
            <person name="Sciortino C."/>
            <person name="Tallon L."/>
            <person name="Sadzewicz L."/>
            <person name="Vavikolanu K."/>
            <person name="Mehta A."/>
            <person name="Aluvathingal J."/>
            <person name="Nadendla S."/>
            <person name="Nandy P."/>
            <person name="Geyer C."/>
            <person name="Yan Y."/>
            <person name="Sichtig H."/>
        </authorList>
    </citation>
    <scope>NUCLEOTIDE SEQUENCE [LARGE SCALE GENOMIC DNA]</scope>
    <source>
        <strain evidence="1 2">FDAARGOS_633</strain>
    </source>
</reference>
<dbReference type="AlphaFoldDB" id="A0A1L9CQN6"/>
<dbReference type="Proteomes" id="UP000500870">
    <property type="component" value="Chromosome 3"/>
</dbReference>
<sequence>MPDTPRFFRYAVLVAMFPVAALGLVGTPNEYRAVGIEAIDCDGPLSVLVAAVPAFLAYAVIGWLFLSGARRHRSLISGGICVLVSLALTWNIGLALQEHQRNAAEMVCGGSGRL</sequence>
<gene>
    <name evidence="1" type="ORF">FOB41_23865</name>
</gene>
<proteinExistence type="predicted"/>
<organism evidence="1 2">
    <name type="scientific">Agrobacterium pusense</name>
    <dbReference type="NCBI Taxonomy" id="648995"/>
    <lineage>
        <taxon>Bacteria</taxon>
        <taxon>Pseudomonadati</taxon>
        <taxon>Pseudomonadota</taxon>
        <taxon>Alphaproteobacteria</taxon>
        <taxon>Hyphomicrobiales</taxon>
        <taxon>Rhizobiaceae</taxon>
        <taxon>Rhizobium/Agrobacterium group</taxon>
        <taxon>Agrobacterium</taxon>
    </lineage>
</organism>
<dbReference type="RefSeq" id="WP_006699943.1">
    <property type="nucleotide sequence ID" value="NZ_CP050899.1"/>
</dbReference>
<accession>A0A1L9CQN6</accession>
<evidence type="ECO:0000313" key="2">
    <source>
        <dbReference type="Proteomes" id="UP000500870"/>
    </source>
</evidence>
<evidence type="ECO:0000313" key="1">
    <source>
        <dbReference type="EMBL" id="QIX24143.1"/>
    </source>
</evidence>